<organism evidence="2 3">
    <name type="scientific">Cinchona calisaya</name>
    <dbReference type="NCBI Taxonomy" id="153742"/>
    <lineage>
        <taxon>Eukaryota</taxon>
        <taxon>Viridiplantae</taxon>
        <taxon>Streptophyta</taxon>
        <taxon>Embryophyta</taxon>
        <taxon>Tracheophyta</taxon>
        <taxon>Spermatophyta</taxon>
        <taxon>Magnoliopsida</taxon>
        <taxon>eudicotyledons</taxon>
        <taxon>Gunneridae</taxon>
        <taxon>Pentapetalae</taxon>
        <taxon>asterids</taxon>
        <taxon>lamiids</taxon>
        <taxon>Gentianales</taxon>
        <taxon>Rubiaceae</taxon>
        <taxon>Cinchonoideae</taxon>
        <taxon>Cinchoneae</taxon>
        <taxon>Cinchona</taxon>
    </lineage>
</organism>
<proteinExistence type="inferred from homology"/>
<protein>
    <submittedName>
        <fullName evidence="2">Uncharacterized protein</fullName>
    </submittedName>
</protein>
<dbReference type="EMBL" id="JBJUIK010000011">
    <property type="protein sequence ID" value="KAL3514395.1"/>
    <property type="molecule type" value="Genomic_DNA"/>
</dbReference>
<reference evidence="2 3" key="1">
    <citation type="submission" date="2024-11" db="EMBL/GenBank/DDBJ databases">
        <title>A near-complete genome assembly of Cinchona calisaya.</title>
        <authorList>
            <person name="Lian D.C."/>
            <person name="Zhao X.W."/>
            <person name="Wei L."/>
        </authorList>
    </citation>
    <scope>NUCLEOTIDE SEQUENCE [LARGE SCALE GENOMIC DNA]</scope>
    <source>
        <tissue evidence="2">Nenye</tissue>
    </source>
</reference>
<comment type="similarity">
    <text evidence="1">Belongs to the AB hydrolase superfamily.</text>
</comment>
<dbReference type="Proteomes" id="UP001630127">
    <property type="component" value="Unassembled WGS sequence"/>
</dbReference>
<evidence type="ECO:0000313" key="3">
    <source>
        <dbReference type="Proteomes" id="UP001630127"/>
    </source>
</evidence>
<gene>
    <name evidence="2" type="ORF">ACH5RR_027112</name>
</gene>
<dbReference type="InterPro" id="IPR029058">
    <property type="entry name" value="AB_hydrolase_fold"/>
</dbReference>
<dbReference type="AlphaFoldDB" id="A0ABD2Z7U5"/>
<accession>A0ABD2Z7U5</accession>
<name>A0ABD2Z7U5_9GENT</name>
<evidence type="ECO:0000256" key="1">
    <source>
        <dbReference type="ARBA" id="ARBA00008645"/>
    </source>
</evidence>
<keyword evidence="3" id="KW-1185">Reference proteome</keyword>
<comment type="caution">
    <text evidence="2">The sequence shown here is derived from an EMBL/GenBank/DDBJ whole genome shotgun (WGS) entry which is preliminary data.</text>
</comment>
<evidence type="ECO:0000313" key="2">
    <source>
        <dbReference type="EMBL" id="KAL3514395.1"/>
    </source>
</evidence>
<dbReference type="PANTHER" id="PTHR43039">
    <property type="entry name" value="ESTERASE-RELATED"/>
    <property type="match status" value="1"/>
</dbReference>
<sequence length="157" mass="18229">MGAGPTNPEYYDFERYSSSRVMHLTYWLSWRSCKLLRAFLLASIGAVASSYRPRFFSKIIMLSASPRYLKDEDYFGGFEHEDFDQLFDAMIENYHSWCYGFAPLWIGADMDSLVMQEFSRTLFSMRSDIALNQMNTTFHSDLRPILGLVSAPCHIIQ</sequence>
<dbReference type="Gene3D" id="3.40.50.1820">
    <property type="entry name" value="alpha/beta hydrolase"/>
    <property type="match status" value="1"/>
</dbReference>